<dbReference type="STRING" id="1005928.SAMN04487859_10651"/>
<feature type="transmembrane region" description="Helical" evidence="2">
    <location>
        <begin position="51"/>
        <end position="73"/>
    </location>
</feature>
<dbReference type="AlphaFoldDB" id="A0A1I5AKQ5"/>
<feature type="region of interest" description="Disordered" evidence="1">
    <location>
        <begin position="75"/>
        <end position="100"/>
    </location>
</feature>
<organism evidence="3 4">
    <name type="scientific">Roseovarius lutimaris</name>
    <dbReference type="NCBI Taxonomy" id="1005928"/>
    <lineage>
        <taxon>Bacteria</taxon>
        <taxon>Pseudomonadati</taxon>
        <taxon>Pseudomonadota</taxon>
        <taxon>Alphaproteobacteria</taxon>
        <taxon>Rhodobacterales</taxon>
        <taxon>Roseobacteraceae</taxon>
        <taxon>Roseovarius</taxon>
    </lineage>
</organism>
<evidence type="ECO:0000313" key="3">
    <source>
        <dbReference type="EMBL" id="SFN62972.1"/>
    </source>
</evidence>
<dbReference type="InterPro" id="IPR009937">
    <property type="entry name" value="Phage_holin_3_6"/>
</dbReference>
<dbReference type="Proteomes" id="UP000198599">
    <property type="component" value="Unassembled WGS sequence"/>
</dbReference>
<keyword evidence="2" id="KW-0472">Membrane</keyword>
<evidence type="ECO:0000313" key="4">
    <source>
        <dbReference type="Proteomes" id="UP000198599"/>
    </source>
</evidence>
<dbReference type="Pfam" id="PF07332">
    <property type="entry name" value="Phage_holin_3_6"/>
    <property type="match status" value="1"/>
</dbReference>
<reference evidence="4" key="1">
    <citation type="submission" date="2016-10" db="EMBL/GenBank/DDBJ databases">
        <authorList>
            <person name="Varghese N."/>
            <person name="Submissions S."/>
        </authorList>
    </citation>
    <scope>NUCLEOTIDE SEQUENCE [LARGE SCALE GENOMIC DNA]</scope>
    <source>
        <strain evidence="4">DSM 28463</strain>
    </source>
</reference>
<keyword evidence="2" id="KW-0812">Transmembrane</keyword>
<dbReference type="RefSeq" id="WP_245736231.1">
    <property type="nucleotide sequence ID" value="NZ_FOVP01000006.1"/>
</dbReference>
<evidence type="ECO:0000256" key="1">
    <source>
        <dbReference type="SAM" id="MobiDB-lite"/>
    </source>
</evidence>
<feature type="transmembrane region" description="Helical" evidence="2">
    <location>
        <begin position="20"/>
        <end position="45"/>
    </location>
</feature>
<sequence>MLTEFVSDVKDSARATARAAACSALGTTFALTGLGFLTAALWMLLASHESALFAATVIGALYCAFGFGFLALGSRGTGDKRHRSSGAKRGLSDADAPPSRDPFLQLAEGFAIGLQAGRSARSEKP</sequence>
<dbReference type="EMBL" id="FOVP01000006">
    <property type="protein sequence ID" value="SFN62972.1"/>
    <property type="molecule type" value="Genomic_DNA"/>
</dbReference>
<protein>
    <submittedName>
        <fullName evidence="3">Putative Holin-X, holin superfamily III</fullName>
    </submittedName>
</protein>
<keyword evidence="4" id="KW-1185">Reference proteome</keyword>
<proteinExistence type="predicted"/>
<keyword evidence="2" id="KW-1133">Transmembrane helix</keyword>
<accession>A0A1I5AKQ5</accession>
<gene>
    <name evidence="3" type="ORF">SAMN04487859_10651</name>
</gene>
<evidence type="ECO:0000256" key="2">
    <source>
        <dbReference type="SAM" id="Phobius"/>
    </source>
</evidence>
<name>A0A1I5AKQ5_9RHOB</name>